<dbReference type="OMA" id="RCMHKES"/>
<dbReference type="AlphaFoldDB" id="A0A1R3HW21"/>
<comment type="caution">
    <text evidence="1">The sequence shown here is derived from an EMBL/GenBank/DDBJ whole genome shotgun (WGS) entry which is preliminary data.</text>
</comment>
<evidence type="ECO:0000313" key="2">
    <source>
        <dbReference type="Proteomes" id="UP000188268"/>
    </source>
</evidence>
<dbReference type="SUPFAM" id="SSF47616">
    <property type="entry name" value="GST C-terminal domain-like"/>
    <property type="match status" value="1"/>
</dbReference>
<accession>A0A1R3HW21</accession>
<dbReference type="STRING" id="210143.A0A1R3HW21"/>
<dbReference type="Proteomes" id="UP000188268">
    <property type="component" value="Unassembled WGS sequence"/>
</dbReference>
<dbReference type="InterPro" id="IPR036282">
    <property type="entry name" value="Glutathione-S-Trfase_C_sf"/>
</dbReference>
<dbReference type="EMBL" id="AWWV01011091">
    <property type="protein sequence ID" value="OMO74567.1"/>
    <property type="molecule type" value="Genomic_DNA"/>
</dbReference>
<keyword evidence="2" id="KW-1185">Reference proteome</keyword>
<dbReference type="Gramene" id="OMO74567">
    <property type="protein sequence ID" value="OMO74567"/>
    <property type="gene ID" value="CCACVL1_16600"/>
</dbReference>
<dbReference type="Gene3D" id="1.20.1050.10">
    <property type="match status" value="1"/>
</dbReference>
<reference evidence="1 2" key="1">
    <citation type="submission" date="2013-09" db="EMBL/GenBank/DDBJ databases">
        <title>Corchorus capsularis genome sequencing.</title>
        <authorList>
            <person name="Alam M."/>
            <person name="Haque M.S."/>
            <person name="Islam M.S."/>
            <person name="Emdad E.M."/>
            <person name="Islam M.M."/>
            <person name="Ahmed B."/>
            <person name="Halim A."/>
            <person name="Hossen Q.M.M."/>
            <person name="Hossain M.Z."/>
            <person name="Ahmed R."/>
            <person name="Khan M.M."/>
            <person name="Islam R."/>
            <person name="Rashid M.M."/>
            <person name="Khan S.A."/>
            <person name="Rahman M.S."/>
            <person name="Alam M."/>
        </authorList>
    </citation>
    <scope>NUCLEOTIDE SEQUENCE [LARGE SCALE GENOMIC DNA]</scope>
    <source>
        <strain evidence="2">cv. CVL-1</strain>
        <tissue evidence="1">Whole seedling</tissue>
    </source>
</reference>
<evidence type="ECO:0000313" key="1">
    <source>
        <dbReference type="EMBL" id="OMO74567.1"/>
    </source>
</evidence>
<sequence length="72" mass="8493">MTKYPKLLERKKILRYYFHTFEKLGNLSMVKECPKLVEWGQRCMHKESVSKSVSDPIAVYEAALEIIRNLGF</sequence>
<dbReference type="OrthoDB" id="202840at2759"/>
<gene>
    <name evidence="1" type="ORF">CCACVL1_16600</name>
</gene>
<protein>
    <submittedName>
        <fullName evidence="1">Uncharacterized protein</fullName>
    </submittedName>
</protein>
<proteinExistence type="predicted"/>
<organism evidence="1 2">
    <name type="scientific">Corchorus capsularis</name>
    <name type="common">Jute</name>
    <dbReference type="NCBI Taxonomy" id="210143"/>
    <lineage>
        <taxon>Eukaryota</taxon>
        <taxon>Viridiplantae</taxon>
        <taxon>Streptophyta</taxon>
        <taxon>Embryophyta</taxon>
        <taxon>Tracheophyta</taxon>
        <taxon>Spermatophyta</taxon>
        <taxon>Magnoliopsida</taxon>
        <taxon>eudicotyledons</taxon>
        <taxon>Gunneridae</taxon>
        <taxon>Pentapetalae</taxon>
        <taxon>rosids</taxon>
        <taxon>malvids</taxon>
        <taxon>Malvales</taxon>
        <taxon>Malvaceae</taxon>
        <taxon>Grewioideae</taxon>
        <taxon>Apeibeae</taxon>
        <taxon>Corchorus</taxon>
    </lineage>
</organism>
<name>A0A1R3HW21_COCAP</name>